<dbReference type="OrthoDB" id="9811926at2"/>
<dbReference type="InterPro" id="IPR052037">
    <property type="entry name" value="LPS_export_LptA"/>
</dbReference>
<organism evidence="4 5">
    <name type="scientific">Phaeovulum vinaykumarii</name>
    <dbReference type="NCBI Taxonomy" id="407234"/>
    <lineage>
        <taxon>Bacteria</taxon>
        <taxon>Pseudomonadati</taxon>
        <taxon>Pseudomonadota</taxon>
        <taxon>Alphaproteobacteria</taxon>
        <taxon>Rhodobacterales</taxon>
        <taxon>Paracoccaceae</taxon>
        <taxon>Phaeovulum</taxon>
    </lineage>
</organism>
<dbReference type="RefSeq" id="WP_076363480.1">
    <property type="nucleotide sequence ID" value="NZ_FTOM01000001.1"/>
</dbReference>
<evidence type="ECO:0000256" key="2">
    <source>
        <dbReference type="SAM" id="SignalP"/>
    </source>
</evidence>
<dbReference type="EMBL" id="FTOM01000001">
    <property type="protein sequence ID" value="SIS57746.1"/>
    <property type="molecule type" value="Genomic_DNA"/>
</dbReference>
<dbReference type="Proteomes" id="UP000186098">
    <property type="component" value="Unassembled WGS sequence"/>
</dbReference>
<dbReference type="STRING" id="407234.SAMN05421795_101696"/>
<evidence type="ECO:0000259" key="3">
    <source>
        <dbReference type="Pfam" id="PF03968"/>
    </source>
</evidence>
<reference evidence="5" key="1">
    <citation type="submission" date="2017-01" db="EMBL/GenBank/DDBJ databases">
        <authorList>
            <person name="Varghese N."/>
            <person name="Submissions S."/>
        </authorList>
    </citation>
    <scope>NUCLEOTIDE SEQUENCE [LARGE SCALE GENOMIC DNA]</scope>
    <source>
        <strain evidence="5">DSM 18714</strain>
    </source>
</reference>
<dbReference type="GO" id="GO:0017089">
    <property type="term" value="F:glycolipid transfer activity"/>
    <property type="evidence" value="ECO:0007669"/>
    <property type="project" value="TreeGrafter"/>
</dbReference>
<dbReference type="GO" id="GO:0015920">
    <property type="term" value="P:lipopolysaccharide transport"/>
    <property type="evidence" value="ECO:0007669"/>
    <property type="project" value="TreeGrafter"/>
</dbReference>
<evidence type="ECO:0000256" key="1">
    <source>
        <dbReference type="ARBA" id="ARBA00022729"/>
    </source>
</evidence>
<dbReference type="PANTHER" id="PTHR36504">
    <property type="entry name" value="LIPOPOLYSACCHARIDE EXPORT SYSTEM PROTEIN LPTA"/>
    <property type="match status" value="1"/>
</dbReference>
<feature type="signal peptide" evidence="2">
    <location>
        <begin position="1"/>
        <end position="29"/>
    </location>
</feature>
<gene>
    <name evidence="4" type="ORF">SAMN05421795_101696</name>
</gene>
<dbReference type="InterPro" id="IPR005653">
    <property type="entry name" value="OstA-like_N"/>
</dbReference>
<keyword evidence="5" id="KW-1185">Reference proteome</keyword>
<name>A0A1N7K856_9RHOB</name>
<dbReference type="PANTHER" id="PTHR36504:SF1">
    <property type="entry name" value="LIPOPOLYSACCHARIDE EXPORT SYSTEM PROTEIN LPTA"/>
    <property type="match status" value="1"/>
</dbReference>
<feature type="domain" description="Organic solvent tolerance-like N-terminal" evidence="3">
    <location>
        <begin position="46"/>
        <end position="153"/>
    </location>
</feature>
<dbReference type="GO" id="GO:0009279">
    <property type="term" value="C:cell outer membrane"/>
    <property type="evidence" value="ECO:0007669"/>
    <property type="project" value="TreeGrafter"/>
</dbReference>
<feature type="chain" id="PRO_5012478672" evidence="2">
    <location>
        <begin position="30"/>
        <end position="172"/>
    </location>
</feature>
<dbReference type="Pfam" id="PF03968">
    <property type="entry name" value="LptD_N"/>
    <property type="match status" value="1"/>
</dbReference>
<keyword evidence="1 2" id="KW-0732">Signal</keyword>
<dbReference type="AlphaFoldDB" id="A0A1N7K856"/>
<evidence type="ECO:0000313" key="4">
    <source>
        <dbReference type="EMBL" id="SIS57746.1"/>
    </source>
</evidence>
<dbReference type="GO" id="GO:0030288">
    <property type="term" value="C:outer membrane-bounded periplasmic space"/>
    <property type="evidence" value="ECO:0007669"/>
    <property type="project" value="TreeGrafter"/>
</dbReference>
<sequence>MTPMRLRPIALCAALGAALVTGPGLPADAQGISFGGIRADASLPVEITADRLNVDEATGMAVFSGNVVVVQGAMRMAAARLEVEYEDGTDRRRIRRLHATGGVTLVNAADAAESREATYAPATGQVVMTGDVVLTQGPSVMSGQRLDVDLTTGTGRMGGRVRTVIAPSGAPE</sequence>
<evidence type="ECO:0000313" key="5">
    <source>
        <dbReference type="Proteomes" id="UP000186098"/>
    </source>
</evidence>
<dbReference type="Gene3D" id="2.60.450.10">
    <property type="entry name" value="Lipopolysaccharide (LPS) transport protein A like domain"/>
    <property type="match status" value="1"/>
</dbReference>
<proteinExistence type="predicted"/>
<protein>
    <submittedName>
        <fullName evidence="4">Lipopolysaccharide export system protein LptA</fullName>
    </submittedName>
</protein>
<accession>A0A1N7K856</accession>